<gene>
    <name evidence="4" type="ORF">SAMN04488552_1260</name>
</gene>
<name>A0A1H1MEQ9_9FLAO</name>
<dbReference type="EMBL" id="LT629745">
    <property type="protein sequence ID" value="SDR84835.1"/>
    <property type="molecule type" value="Genomic_DNA"/>
</dbReference>
<evidence type="ECO:0000256" key="2">
    <source>
        <dbReference type="SAM" id="SignalP"/>
    </source>
</evidence>
<feature type="chain" id="PRO_5009254308" evidence="2">
    <location>
        <begin position="22"/>
        <end position="993"/>
    </location>
</feature>
<dbReference type="InterPro" id="IPR013783">
    <property type="entry name" value="Ig-like_fold"/>
</dbReference>
<dbReference type="InterPro" id="IPR026444">
    <property type="entry name" value="Secre_tail"/>
</dbReference>
<dbReference type="STRING" id="1250231.SAMN04488552_1260"/>
<evidence type="ECO:0000256" key="1">
    <source>
        <dbReference type="ARBA" id="ARBA00022729"/>
    </source>
</evidence>
<dbReference type="Proteomes" id="UP000198858">
    <property type="component" value="Chromosome I"/>
</dbReference>
<keyword evidence="1 2" id="KW-0732">Signal</keyword>
<protein>
    <submittedName>
        <fullName evidence="4">Por secretion system C-terminal sorting domain-containing protein</fullName>
    </submittedName>
</protein>
<reference evidence="4 5" key="1">
    <citation type="submission" date="2016-10" db="EMBL/GenBank/DDBJ databases">
        <authorList>
            <person name="Varghese N."/>
            <person name="Submissions S."/>
        </authorList>
    </citation>
    <scope>NUCLEOTIDE SEQUENCE [LARGE SCALE GENOMIC DNA]</scope>
    <source>
        <strain evidence="4 5">Mar_2010_102</strain>
    </source>
</reference>
<dbReference type="Gene3D" id="2.60.40.10">
    <property type="entry name" value="Immunoglobulins"/>
    <property type="match status" value="1"/>
</dbReference>
<evidence type="ECO:0000313" key="4">
    <source>
        <dbReference type="EMBL" id="SDR84835.1"/>
    </source>
</evidence>
<dbReference type="RefSeq" id="WP_089661726.1">
    <property type="nucleotide sequence ID" value="NZ_LT629745.1"/>
</dbReference>
<accession>A0A1H1MEQ9</accession>
<evidence type="ECO:0000259" key="3">
    <source>
        <dbReference type="Pfam" id="PF20009"/>
    </source>
</evidence>
<feature type="signal peptide" evidence="2">
    <location>
        <begin position="1"/>
        <end position="21"/>
    </location>
</feature>
<keyword evidence="5" id="KW-1185">Reference proteome</keyword>
<dbReference type="NCBIfam" id="TIGR04183">
    <property type="entry name" value="Por_Secre_tail"/>
    <property type="match status" value="1"/>
</dbReference>
<proteinExistence type="predicted"/>
<dbReference type="AlphaFoldDB" id="A0A1H1MEQ9"/>
<dbReference type="InterPro" id="IPR045474">
    <property type="entry name" value="GEVED"/>
</dbReference>
<organism evidence="4 5">
    <name type="scientific">Christiangramia echinicola</name>
    <dbReference type="NCBI Taxonomy" id="279359"/>
    <lineage>
        <taxon>Bacteria</taxon>
        <taxon>Pseudomonadati</taxon>
        <taxon>Bacteroidota</taxon>
        <taxon>Flavobacteriia</taxon>
        <taxon>Flavobacteriales</taxon>
        <taxon>Flavobacteriaceae</taxon>
        <taxon>Christiangramia</taxon>
    </lineage>
</organism>
<dbReference type="Pfam" id="PF20009">
    <property type="entry name" value="GEVED"/>
    <property type="match status" value="1"/>
</dbReference>
<evidence type="ECO:0000313" key="5">
    <source>
        <dbReference type="Proteomes" id="UP000198858"/>
    </source>
</evidence>
<sequence>MMKKISALLILLLIFHLNSVAQTNEIVGPAFIDSAKVVKSGALTKDNLIPSSKKPKLYNPRNRGINKVVPGKGLPKTTDAALQSKMGDIPVKAPVLTFDGAVTRSTPSDPTGAVGRDYYVNAWNSEFAIWDKSGNVVVPESSLASIGGTFTNETDGDPIVFYDESADRFVLMQFSTENGSTPPALLFAVAQGPDPVNSGWYTYRFDLEDLPDYPKISVWNDGYYITTNKNARAPQGEEVVFVLERDRMLQGSDDVRILGFSLPGIRNNGFYSPAGFSVVGRNLPPPGNAPIIYLQDDEWVGVNQDHLKLWLINVDWTSLGNSTIAESQEITNGISPFDATFDGGSFQNLPQPGEAVDIDALQGAMMYMTQYRRFSGYNSVVMNFVVDVEPSPAKHAGIRWYELRQQADGQPWTVYQEGTYAPDGSDRFSGSIGIDQRGNIGMGFTVVNDDPSKPVFPSIRYTGRFANDPLGTMTVEEQSIVEGDSPQPRPEGRYGDYAHLSIDPVDGITFWHNAEYFRGTDRVNKVGVFSFSATEPNDVGAVSLISPQDATLTTAEQISVRIRNYGLNPQSNFEVSYSINGGPQVTEIFTESIGPESFATFTFDETADLSNVGETYTITFSTNLVNDSNNNNNSIDTQVRNLPPRDVGVVSIDSPETSEDLTANETITITIENFGGEPQQDIPVSYQIGNNTFVNETYNQVLPVGEIAVYTFNQTANFEGSGRYSITATTNLSEDFDPTNDSITESIVNLNCIPDGSDCSAGDGIFYFELGDFLNERIPCTTGYIDFSKGSTDLDRSVGEYTVTVKTNFAEDDVEKFSLWIDFNDNAVFEDEERLITSEVIPEEDRAFSYDFTIPSNAKLGQHLLRIRAGDTSFSGDLNDPCSVMQYGTTHDYSVNIIDDTLDPEDLILNEADLVVVSYGNNIYRAIMETNYDEPLRITVHNVLGQKLIENQIVNERGDAYVYEIDMSYAAPGVYLLRVGTRDFGKVERFIVK</sequence>
<feature type="domain" description="GEVED" evidence="3">
    <location>
        <begin position="817"/>
        <end position="896"/>
    </location>
</feature>